<evidence type="ECO:0008006" key="5">
    <source>
        <dbReference type="Google" id="ProtNLM"/>
    </source>
</evidence>
<keyword evidence="4" id="KW-1185">Reference proteome</keyword>
<comment type="caution">
    <text evidence="3">The sequence shown here is derived from an EMBL/GenBank/DDBJ whole genome shotgun (WGS) entry which is preliminary data.</text>
</comment>
<name>A0ABP6NVQ3_9ACTN</name>
<sequence length="700" mass="76412">MRAVHPDRTGTVERDGVRIAYEVFGGGEQTVLFTPIDPIVDSRAWKAQVPWLSRRARVVTIDPRGNGRSDRPADPAAYGNPHAAADTLAVMDELGIGSAVLVGLCSSAWTALLVAADAPERVDGLVAVAPWVPYLTPPHPWRVQYADDEEPDTDEGWARVTNWYLRKDFRGAMEFFFGECAHEPHSSKVIEDCVGWALQNTPDGLITADAGSPGVEDRAQTTAVLDRIRCPVLVVHGDEDRCQPPARAELLAEATGGELVTLVGAGHLPMARQPVAVNRAIGTFLDRLGTTAPPRRWTVPVRREKRVLYLSSPIGLGHGRRDLAIAAELRRAHPGVRVDWLAQPPLTQWLRRQGETVHPASAFLASEAAHIDELGGEHDLHAFEAIRQMDEILVANFMVFSEIAEAEHFDLWVGDEAWELDHFLHENPELKTTAYAWMTDFVGWLPMTEGSREAELTADYNAEMLDHVARLPRIRDRAIFVGDPQDVVATSFGPGLPDIRDWTTAHYDFAGYVTGFDPADVADRTALRESVGFGDEPVCVVAVGGSGVGGHLLRRAAEAYPLLRERRPGIRMVLVTGPRIDPASLCVPAGVEVRGWLPDLHRLLAAADVALVQGGLTTTMELTAAGRPFVYVPLRNHFEQNIHVRHRLARYGAGRCVPWEEASPRRLADELAALVGTAPQVAPVDPGGAARAAALLADLL</sequence>
<reference evidence="4" key="1">
    <citation type="journal article" date="2019" name="Int. J. Syst. Evol. Microbiol.">
        <title>The Global Catalogue of Microorganisms (GCM) 10K type strain sequencing project: providing services to taxonomists for standard genome sequencing and annotation.</title>
        <authorList>
            <consortium name="The Broad Institute Genomics Platform"/>
            <consortium name="The Broad Institute Genome Sequencing Center for Infectious Disease"/>
            <person name="Wu L."/>
            <person name="Ma J."/>
        </authorList>
    </citation>
    <scope>NUCLEOTIDE SEQUENCE [LARGE SCALE GENOMIC DNA]</scope>
    <source>
        <strain evidence="4">JCM 15614</strain>
    </source>
</reference>
<dbReference type="Pfam" id="PF00561">
    <property type="entry name" value="Abhydrolase_1"/>
    <property type="match status" value="1"/>
</dbReference>
<dbReference type="RefSeq" id="WP_344687316.1">
    <property type="nucleotide sequence ID" value="NZ_BAAAVV010000002.1"/>
</dbReference>
<proteinExistence type="predicted"/>
<evidence type="ECO:0000259" key="1">
    <source>
        <dbReference type="Pfam" id="PF00561"/>
    </source>
</evidence>
<dbReference type="InterPro" id="IPR050471">
    <property type="entry name" value="AB_hydrolase"/>
</dbReference>
<dbReference type="PANTHER" id="PTHR43433">
    <property type="entry name" value="HYDROLASE, ALPHA/BETA FOLD FAMILY PROTEIN"/>
    <property type="match status" value="1"/>
</dbReference>
<dbReference type="Proteomes" id="UP001499924">
    <property type="component" value="Unassembled WGS sequence"/>
</dbReference>
<evidence type="ECO:0000313" key="3">
    <source>
        <dbReference type="EMBL" id="GAA3159361.1"/>
    </source>
</evidence>
<dbReference type="Gene3D" id="3.40.50.2000">
    <property type="entry name" value="Glycogen Phosphorylase B"/>
    <property type="match status" value="2"/>
</dbReference>
<dbReference type="PANTHER" id="PTHR43433:SF5">
    <property type="entry name" value="AB HYDROLASE-1 DOMAIN-CONTAINING PROTEIN"/>
    <property type="match status" value="1"/>
</dbReference>
<dbReference type="Pfam" id="PF04101">
    <property type="entry name" value="Glyco_tran_28_C"/>
    <property type="match status" value="1"/>
</dbReference>
<evidence type="ECO:0000313" key="4">
    <source>
        <dbReference type="Proteomes" id="UP001499924"/>
    </source>
</evidence>
<dbReference type="InterPro" id="IPR029058">
    <property type="entry name" value="AB_hydrolase_fold"/>
</dbReference>
<dbReference type="SUPFAM" id="SSF53474">
    <property type="entry name" value="alpha/beta-Hydrolases"/>
    <property type="match status" value="1"/>
</dbReference>
<protein>
    <recommendedName>
        <fullName evidence="5">Pimeloyl-ACP methyl ester carboxylesterase</fullName>
    </recommendedName>
</protein>
<accession>A0ABP6NVQ3</accession>
<feature type="domain" description="AB hydrolase-1" evidence="1">
    <location>
        <begin position="45"/>
        <end position="269"/>
    </location>
</feature>
<dbReference type="Gene3D" id="3.40.50.1820">
    <property type="entry name" value="alpha/beta hydrolase"/>
    <property type="match status" value="1"/>
</dbReference>
<organism evidence="3 4">
    <name type="scientific">Blastococcus jejuensis</name>
    <dbReference type="NCBI Taxonomy" id="351224"/>
    <lineage>
        <taxon>Bacteria</taxon>
        <taxon>Bacillati</taxon>
        <taxon>Actinomycetota</taxon>
        <taxon>Actinomycetes</taxon>
        <taxon>Geodermatophilales</taxon>
        <taxon>Geodermatophilaceae</taxon>
        <taxon>Blastococcus</taxon>
    </lineage>
</organism>
<dbReference type="SUPFAM" id="SSF53756">
    <property type="entry name" value="UDP-Glycosyltransferase/glycogen phosphorylase"/>
    <property type="match status" value="1"/>
</dbReference>
<dbReference type="EMBL" id="BAAAVV010000002">
    <property type="protein sequence ID" value="GAA3159361.1"/>
    <property type="molecule type" value="Genomic_DNA"/>
</dbReference>
<evidence type="ECO:0000259" key="2">
    <source>
        <dbReference type="Pfam" id="PF04101"/>
    </source>
</evidence>
<feature type="domain" description="Glycosyl transferase family 28 C-terminal" evidence="2">
    <location>
        <begin position="541"/>
        <end position="679"/>
    </location>
</feature>
<dbReference type="InterPro" id="IPR007235">
    <property type="entry name" value="Glyco_trans_28_C"/>
</dbReference>
<dbReference type="InterPro" id="IPR000073">
    <property type="entry name" value="AB_hydrolase_1"/>
</dbReference>
<gene>
    <name evidence="3" type="ORF">GCM10010531_08420</name>
</gene>